<name>A0A6N1NT87_9VIRU</name>
<reference evidence="1" key="2">
    <citation type="journal article" date="2018" name="Nat. Commun.">
        <title>Tailed giant Tupanvirus possesses the most complete translational apparatus of the known virosphere.</title>
        <authorList>
            <person name="Abrahao J."/>
            <person name="Silva L."/>
            <person name="Silva L.S."/>
            <person name="Khalil J.Y.B."/>
            <person name="Rodrigues R."/>
            <person name="Arantes T."/>
            <person name="Assis F."/>
            <person name="Boratto P."/>
            <person name="Andrade M."/>
            <person name="Kroon E.G."/>
            <person name="Ribeiro B."/>
            <person name="Bergier I."/>
            <person name="Seligmann H."/>
            <person name="Ghigo E."/>
            <person name="Colson P."/>
            <person name="Levasseur A."/>
            <person name="Kroemer G."/>
            <person name="Raoult D."/>
            <person name="La Scola B."/>
        </authorList>
    </citation>
    <scope>NUCLEOTIDE SEQUENCE [LARGE SCALE GENOMIC DNA]</scope>
    <source>
        <strain evidence="1">Soda lake</strain>
    </source>
</reference>
<evidence type="ECO:0000313" key="1">
    <source>
        <dbReference type="EMBL" id="QKU35637.1"/>
    </source>
</evidence>
<accession>A0A6N1NT87</accession>
<organism evidence="1">
    <name type="scientific">Tupanvirus soda lake</name>
    <dbReference type="NCBI Taxonomy" id="2126985"/>
    <lineage>
        <taxon>Viruses</taxon>
        <taxon>Varidnaviria</taxon>
        <taxon>Bamfordvirae</taxon>
        <taxon>Nucleocytoviricota</taxon>
        <taxon>Megaviricetes</taxon>
        <taxon>Imitervirales</taxon>
        <taxon>Mimiviridae</taxon>
        <taxon>Megamimivirinae</taxon>
        <taxon>Tupanvirus</taxon>
        <taxon>Tupanvirus salinum</taxon>
    </lineage>
</organism>
<proteinExistence type="predicted"/>
<dbReference type="EMBL" id="KY523104">
    <property type="protein sequence ID" value="QKU35637.1"/>
    <property type="molecule type" value="Genomic_DNA"/>
</dbReference>
<protein>
    <submittedName>
        <fullName evidence="1">Uncharacterized protein</fullName>
    </submittedName>
</protein>
<sequence>MPKIPIHQYPGGKRIPIPTENVIFKWREDLGGAVLSGPLDFGAVRPDGKLAHNGIATVNNGVTTVEYYYNRNNMW</sequence>
<dbReference type="RefSeq" id="YP_010782310.1">
    <property type="nucleotide sequence ID" value="NC_075039.1"/>
</dbReference>
<reference evidence="1" key="1">
    <citation type="submission" date="2017-01" db="EMBL/GenBank/DDBJ databases">
        <authorList>
            <person name="Assis F.L."/>
            <person name="Abrahao J.S."/>
            <person name="Silva L."/>
            <person name="Khalil J.B."/>
            <person name="Rodrigues R."/>
            <person name="Silva L.S."/>
            <person name="Arantes T."/>
            <person name="Boratto P."/>
            <person name="Andrade M."/>
            <person name="Kroon E.G."/>
            <person name="Ribeiro B."/>
            <person name="Bergier I."/>
            <person name="Seligmann H."/>
            <person name="Ghigo E."/>
            <person name="Colson P."/>
            <person name="Levasseur A."/>
            <person name="Raoult D."/>
            <person name="Scola B.L."/>
        </authorList>
    </citation>
    <scope>NUCLEOTIDE SEQUENCE</scope>
    <source>
        <strain evidence="1">Soda lake</strain>
    </source>
</reference>
<dbReference type="KEGG" id="vg:80519074"/>
<dbReference type="GeneID" id="80519074"/>